<dbReference type="Proteomes" id="UP000008561">
    <property type="component" value="Chromosome"/>
</dbReference>
<dbReference type="EMBL" id="CP000859">
    <property type="protein sequence ID" value="ABW66878.1"/>
    <property type="molecule type" value="Genomic_DNA"/>
</dbReference>
<dbReference type="SUPFAM" id="SSF51556">
    <property type="entry name" value="Metallo-dependent hydrolases"/>
    <property type="match status" value="1"/>
</dbReference>
<feature type="domain" description="Amidohydrolase-related" evidence="2">
    <location>
        <begin position="104"/>
        <end position="300"/>
    </location>
</feature>
<name>A8ZX22_DESOH</name>
<dbReference type="Gene3D" id="3.20.20.140">
    <property type="entry name" value="Metal-dependent hydrolases"/>
    <property type="match status" value="1"/>
</dbReference>
<dbReference type="InterPro" id="IPR006680">
    <property type="entry name" value="Amidohydro-rel"/>
</dbReference>
<dbReference type="AlphaFoldDB" id="A8ZX22"/>
<accession>A8ZX22</accession>
<dbReference type="Pfam" id="PF04909">
    <property type="entry name" value="Amidohydro_2"/>
    <property type="match status" value="1"/>
</dbReference>
<dbReference type="GO" id="GO:0019748">
    <property type="term" value="P:secondary metabolic process"/>
    <property type="evidence" value="ECO:0007669"/>
    <property type="project" value="TreeGrafter"/>
</dbReference>
<gene>
    <name evidence="3" type="ordered locus">Dole_1069</name>
</gene>
<dbReference type="eggNOG" id="COG2159">
    <property type="taxonomic scope" value="Bacteria"/>
</dbReference>
<dbReference type="CDD" id="cd01292">
    <property type="entry name" value="metallo-dependent_hydrolases"/>
    <property type="match status" value="1"/>
</dbReference>
<keyword evidence="1" id="KW-0456">Lyase</keyword>
<dbReference type="HOGENOM" id="CLU_044590_0_1_7"/>
<keyword evidence="4" id="KW-1185">Reference proteome</keyword>
<dbReference type="PANTHER" id="PTHR21240">
    <property type="entry name" value="2-AMINO-3-CARBOXYLMUCONATE-6-SEMIALDEHYDE DECARBOXYLASE"/>
    <property type="match status" value="1"/>
</dbReference>
<evidence type="ECO:0000313" key="3">
    <source>
        <dbReference type="EMBL" id="ABW66878.1"/>
    </source>
</evidence>
<protein>
    <submittedName>
        <fullName evidence="3">Amidohydrolase 2</fullName>
    </submittedName>
</protein>
<dbReference type="PANTHER" id="PTHR21240:SF28">
    <property type="entry name" value="ISO-OROTATE DECARBOXYLASE (EUROFUNG)"/>
    <property type="match status" value="1"/>
</dbReference>
<keyword evidence="3" id="KW-0378">Hydrolase</keyword>
<dbReference type="GO" id="GO:0016787">
    <property type="term" value="F:hydrolase activity"/>
    <property type="evidence" value="ECO:0007669"/>
    <property type="project" value="UniProtKB-KW"/>
</dbReference>
<dbReference type="InterPro" id="IPR032466">
    <property type="entry name" value="Metal_Hydrolase"/>
</dbReference>
<evidence type="ECO:0000256" key="1">
    <source>
        <dbReference type="ARBA" id="ARBA00023239"/>
    </source>
</evidence>
<dbReference type="GO" id="GO:0005737">
    <property type="term" value="C:cytoplasm"/>
    <property type="evidence" value="ECO:0007669"/>
    <property type="project" value="TreeGrafter"/>
</dbReference>
<evidence type="ECO:0000259" key="2">
    <source>
        <dbReference type="Pfam" id="PF04909"/>
    </source>
</evidence>
<proteinExistence type="predicted"/>
<reference evidence="3 4" key="1">
    <citation type="submission" date="2007-10" db="EMBL/GenBank/DDBJ databases">
        <title>Complete sequence of Desulfococcus oleovorans Hxd3.</title>
        <authorList>
            <consortium name="US DOE Joint Genome Institute"/>
            <person name="Copeland A."/>
            <person name="Lucas S."/>
            <person name="Lapidus A."/>
            <person name="Barry K."/>
            <person name="Glavina del Rio T."/>
            <person name="Dalin E."/>
            <person name="Tice H."/>
            <person name="Pitluck S."/>
            <person name="Kiss H."/>
            <person name="Brettin T."/>
            <person name="Bruce D."/>
            <person name="Detter J.C."/>
            <person name="Han C."/>
            <person name="Schmutz J."/>
            <person name="Larimer F."/>
            <person name="Land M."/>
            <person name="Hauser L."/>
            <person name="Kyrpides N."/>
            <person name="Kim E."/>
            <person name="Wawrik B."/>
            <person name="Richardson P."/>
        </authorList>
    </citation>
    <scope>NUCLEOTIDE SEQUENCE [LARGE SCALE GENOMIC DNA]</scope>
    <source>
        <strain evidence="4">DSM 6200 / JCM 39069 / Hxd3</strain>
    </source>
</reference>
<organism evidence="3 4">
    <name type="scientific">Desulfosudis oleivorans (strain DSM 6200 / JCM 39069 / Hxd3)</name>
    <name type="common">Desulfococcus oleovorans</name>
    <dbReference type="NCBI Taxonomy" id="96561"/>
    <lineage>
        <taxon>Bacteria</taxon>
        <taxon>Pseudomonadati</taxon>
        <taxon>Thermodesulfobacteriota</taxon>
        <taxon>Desulfobacteria</taxon>
        <taxon>Desulfobacterales</taxon>
        <taxon>Desulfosudaceae</taxon>
        <taxon>Desulfosudis</taxon>
    </lineage>
</organism>
<sequence>MSPIIDAHSHIGDILYPGGGKIIEKKGVRKKLIFDPITISQMGLNRDYGMGNLPYKIFLHWVIRAEQERNFTATRENARKSMDRNGVTATACMPIPPYVVFSDVKAAAEKDPGLIPFTGVDFSDTSQLDKQFEAEVAAGAKGLKLHPIIQKVSFTDPRMKKAVQAFMRFDLPILFHAGVSNYYVGSEKGKNIPENGGIKEAAELVSSFPEAKFIVGHAGMFDVKDVMQMLGGYQNVWVDTSIQPPGKIRKLIDVFGEDKVLFASDWPFGSRKPAIKAVKAACKGNQRLERKVFYENACRLMKIEL</sequence>
<evidence type="ECO:0000313" key="4">
    <source>
        <dbReference type="Proteomes" id="UP000008561"/>
    </source>
</evidence>
<dbReference type="STRING" id="96561.Dole_1069"/>
<dbReference type="InterPro" id="IPR032465">
    <property type="entry name" value="ACMSD"/>
</dbReference>
<dbReference type="GO" id="GO:0016831">
    <property type="term" value="F:carboxy-lyase activity"/>
    <property type="evidence" value="ECO:0007669"/>
    <property type="project" value="InterPro"/>
</dbReference>
<dbReference type="KEGG" id="dol:Dole_1069"/>